<comment type="caution">
    <text evidence="3">The sequence shown here is derived from an EMBL/GenBank/DDBJ whole genome shotgun (WGS) entry which is preliminary data.</text>
</comment>
<protein>
    <submittedName>
        <fullName evidence="3">Uncharacterized protein</fullName>
    </submittedName>
</protein>
<dbReference type="VEuPathDB" id="FungiDB:VP01_6153g2"/>
<feature type="transmembrane region" description="Helical" evidence="2">
    <location>
        <begin position="167"/>
        <end position="192"/>
    </location>
</feature>
<evidence type="ECO:0000313" key="4">
    <source>
        <dbReference type="Proteomes" id="UP000037035"/>
    </source>
</evidence>
<feature type="compositionally biased region" description="Basic residues" evidence="1">
    <location>
        <begin position="92"/>
        <end position="110"/>
    </location>
</feature>
<evidence type="ECO:0000256" key="2">
    <source>
        <dbReference type="SAM" id="Phobius"/>
    </source>
</evidence>
<gene>
    <name evidence="3" type="ORF">VP01_6153g2</name>
</gene>
<sequence length="332" mass="39402">MQGYAKANYNILLNGMVISLPKIELPLGTRQPSLKLPRFDSRLSFLLSSQTSSTLNHHFFKFSKFFEQSFKPPPIRIIKSFLIIPLFKKKEKKKEKKKKKKRKKKKKKEKKNTIYKEKKNLNKTLFLYFSFFNLFLYFFPTFLQSYYNIGLRCMLPIHLNFFIDLLLLHLLLFLLPFLSFVFLLLPSNFLLLNPQSSKFTFHLFFAIFSNFLAFDLHPSKKLVFNTNPICQSMFNLNQQQSLIIFESNPRIFEWINQLLSWPASKYTPSLPLLSSIIPPLVPSFCIYKLLCFPHYFLFSSGSTRAYIYRKECTSSKMRLRLGRGSKHRRNDR</sequence>
<accession>A0A0L6UGT8</accession>
<reference evidence="3 4" key="1">
    <citation type="submission" date="2015-08" db="EMBL/GenBank/DDBJ databases">
        <title>Next Generation Sequencing and Analysis of the Genome of Puccinia sorghi L Schw, the Causal Agent of Maize Common Rust.</title>
        <authorList>
            <person name="Rochi L."/>
            <person name="Burguener G."/>
            <person name="Darino M."/>
            <person name="Turjanski A."/>
            <person name="Kreff E."/>
            <person name="Dieguez M.J."/>
            <person name="Sacco F."/>
        </authorList>
    </citation>
    <scope>NUCLEOTIDE SEQUENCE [LARGE SCALE GENOMIC DNA]</scope>
    <source>
        <strain evidence="3 4">RO10H11247</strain>
    </source>
</reference>
<keyword evidence="4" id="KW-1185">Reference proteome</keyword>
<feature type="transmembrane region" description="Helical" evidence="2">
    <location>
        <begin position="276"/>
        <end position="298"/>
    </location>
</feature>
<proteinExistence type="predicted"/>
<dbReference type="EMBL" id="LAVV01011445">
    <property type="protein sequence ID" value="KNZ47779.1"/>
    <property type="molecule type" value="Genomic_DNA"/>
</dbReference>
<name>A0A0L6UGT8_9BASI</name>
<feature type="transmembrane region" description="Helical" evidence="2">
    <location>
        <begin position="125"/>
        <end position="147"/>
    </location>
</feature>
<keyword evidence="2" id="KW-1133">Transmembrane helix</keyword>
<feature type="transmembrane region" description="Helical" evidence="2">
    <location>
        <begin position="199"/>
        <end position="217"/>
    </location>
</feature>
<evidence type="ECO:0000313" key="3">
    <source>
        <dbReference type="EMBL" id="KNZ47779.1"/>
    </source>
</evidence>
<dbReference type="AlphaFoldDB" id="A0A0L6UGT8"/>
<evidence type="ECO:0000256" key="1">
    <source>
        <dbReference type="SAM" id="MobiDB-lite"/>
    </source>
</evidence>
<keyword evidence="2" id="KW-0472">Membrane</keyword>
<dbReference type="Proteomes" id="UP000037035">
    <property type="component" value="Unassembled WGS sequence"/>
</dbReference>
<keyword evidence="2" id="KW-0812">Transmembrane</keyword>
<feature type="region of interest" description="Disordered" evidence="1">
    <location>
        <begin position="92"/>
        <end position="113"/>
    </location>
</feature>
<organism evidence="3 4">
    <name type="scientific">Puccinia sorghi</name>
    <dbReference type="NCBI Taxonomy" id="27349"/>
    <lineage>
        <taxon>Eukaryota</taxon>
        <taxon>Fungi</taxon>
        <taxon>Dikarya</taxon>
        <taxon>Basidiomycota</taxon>
        <taxon>Pucciniomycotina</taxon>
        <taxon>Pucciniomycetes</taxon>
        <taxon>Pucciniales</taxon>
        <taxon>Pucciniaceae</taxon>
        <taxon>Puccinia</taxon>
    </lineage>
</organism>